<dbReference type="Proteomes" id="UP000240424">
    <property type="component" value="Unassembled WGS sequence"/>
</dbReference>
<keyword evidence="2" id="KW-1185">Reference proteome</keyword>
<dbReference type="EMBL" id="FUEZ01000004">
    <property type="protein sequence ID" value="SPM43349.1"/>
    <property type="molecule type" value="Genomic_DNA"/>
</dbReference>
<dbReference type="STRING" id="1841861.GCA_900157365_03890"/>
<feature type="non-terminal residue" evidence="1">
    <location>
        <position position="1"/>
    </location>
</feature>
<evidence type="ECO:0000313" key="1">
    <source>
        <dbReference type="EMBL" id="SPM43349.1"/>
    </source>
</evidence>
<evidence type="ECO:0000313" key="2">
    <source>
        <dbReference type="Proteomes" id="UP000240424"/>
    </source>
</evidence>
<dbReference type="AlphaFoldDB" id="A0A2U3PI17"/>
<organism evidence="1 2">
    <name type="scientific">Mycobacterium numidiamassiliense</name>
    <dbReference type="NCBI Taxonomy" id="1841861"/>
    <lineage>
        <taxon>Bacteria</taxon>
        <taxon>Bacillati</taxon>
        <taxon>Actinomycetota</taxon>
        <taxon>Actinomycetes</taxon>
        <taxon>Mycobacteriales</taxon>
        <taxon>Mycobacteriaceae</taxon>
        <taxon>Mycobacterium</taxon>
    </lineage>
</organism>
<name>A0A2U3PI17_9MYCO</name>
<reference evidence="1 2" key="1">
    <citation type="submission" date="2017-01" db="EMBL/GenBank/DDBJ databases">
        <authorList>
            <consortium name="Urmite Genomes"/>
        </authorList>
    </citation>
    <scope>NUCLEOTIDE SEQUENCE [LARGE SCALE GENOMIC DNA]</scope>
    <source>
        <strain evidence="1 2">AB215</strain>
    </source>
</reference>
<proteinExistence type="predicted"/>
<protein>
    <submittedName>
        <fullName evidence="1">Mycobacterium numidiamassiliense ORFan</fullName>
    </submittedName>
</protein>
<accession>A0A2U3PI17</accession>
<sequence length="79" mass="8188">VPDDSAAVDALRLALATFDTAGTATVIAEIRHDRGHLIAVALELCGLLEEAIEEHDRGGAVAWIEARLLVELDAGAGTA</sequence>
<gene>
    <name evidence="1" type="ORF">MNAB215_5571</name>
</gene>